<dbReference type="RefSeq" id="WP_413782325.1">
    <property type="nucleotide sequence ID" value="NZ_JAUOZS010000001.1"/>
</dbReference>
<dbReference type="Gene3D" id="3.30.1370.130">
    <property type="match status" value="1"/>
</dbReference>
<comment type="similarity">
    <text evidence="6">Belongs to the bacterial secretin family.</text>
</comment>
<dbReference type="PROSITE" id="PS00875">
    <property type="entry name" value="T2SP_D"/>
    <property type="match status" value="1"/>
</dbReference>
<dbReference type="SMART" id="SM00965">
    <property type="entry name" value="STN"/>
    <property type="match status" value="1"/>
</dbReference>
<keyword evidence="4" id="KW-0472">Membrane</keyword>
<dbReference type="InterPro" id="IPR038591">
    <property type="entry name" value="NolW-like_sf"/>
</dbReference>
<dbReference type="PANTHER" id="PTHR30332:SF17">
    <property type="entry name" value="TYPE IV PILIATION SYSTEM PROTEIN DR_0774-RELATED"/>
    <property type="match status" value="1"/>
</dbReference>
<feature type="domain" description="Secretin/TonB short N-terminal" evidence="9">
    <location>
        <begin position="49"/>
        <end position="97"/>
    </location>
</feature>
<dbReference type="InterPro" id="IPR004846">
    <property type="entry name" value="T2SS/T3SS_dom"/>
</dbReference>
<dbReference type="InterPro" id="IPR050810">
    <property type="entry name" value="Bact_Secretion_Sys_Channel"/>
</dbReference>
<evidence type="ECO:0000259" key="9">
    <source>
        <dbReference type="SMART" id="SM00965"/>
    </source>
</evidence>
<sequence length="403" mass="43679">MRTKRYIALVSLLLLLFAGRAAAGPLVNMNVVNTEVRDVLTALASVGGVSIVADDSASGKITIQLTNVPFETALDLVTKTKGLVYQRMGNVIVVATPEKLSKGFGNVQIIKINYAQAAEIKKTLALIIPEERLKVDQATNSIIFSGSPAEAASIRETLEELDVPYRQISLEAQVVSINKTASKNLGIDWKWSGLPAKTEYDTSTTSGSTTTQTTVTREYPGVISFGRTPEGRKYEFTFQATLNALLTKGDAKILAKPNITTLDGKQANILIGDRIPVLVEKTENGKTTNTIEYVEAGIRLKYTPRINADGLITAVVHTEVSTPTLVTEMKAYRISTREAETNVRMKDGETMVIGGLINTEESGGKNRIPGLADLPILGKLFESNSKSKSETEVMIFLTARIVK</sequence>
<dbReference type="Pfam" id="PF00263">
    <property type="entry name" value="Secretin"/>
    <property type="match status" value="1"/>
</dbReference>
<evidence type="ECO:0000256" key="5">
    <source>
        <dbReference type="ARBA" id="ARBA00023237"/>
    </source>
</evidence>
<evidence type="ECO:0000256" key="2">
    <source>
        <dbReference type="ARBA" id="ARBA00022448"/>
    </source>
</evidence>
<comment type="caution">
    <text evidence="10">The sequence shown here is derived from an EMBL/GenBank/DDBJ whole genome shotgun (WGS) entry which is preliminary data.</text>
</comment>
<evidence type="ECO:0000256" key="8">
    <source>
        <dbReference type="SAM" id="SignalP"/>
    </source>
</evidence>
<keyword evidence="2 7" id="KW-0813">Transport</keyword>
<evidence type="ECO:0000256" key="3">
    <source>
        <dbReference type="ARBA" id="ARBA00022729"/>
    </source>
</evidence>
<dbReference type="PRINTS" id="PR01032">
    <property type="entry name" value="PHAGEIV"/>
</dbReference>
<comment type="subcellular location">
    <subcellularLocation>
        <location evidence="7">Cell outer membrane</location>
    </subcellularLocation>
    <subcellularLocation>
        <location evidence="1">Membrane</location>
    </subcellularLocation>
</comment>
<dbReference type="PRINTS" id="PR00811">
    <property type="entry name" value="BCTERIALGSPD"/>
</dbReference>
<dbReference type="InterPro" id="IPR001775">
    <property type="entry name" value="GspD/PilQ"/>
</dbReference>
<evidence type="ECO:0000256" key="6">
    <source>
        <dbReference type="RuleBase" id="RU004003"/>
    </source>
</evidence>
<gene>
    <name evidence="10" type="ORF">Q4T40_21850</name>
</gene>
<accession>A0ABU3P4A8</accession>
<dbReference type="Proteomes" id="UP001254848">
    <property type="component" value="Unassembled WGS sequence"/>
</dbReference>
<dbReference type="InterPro" id="IPR005644">
    <property type="entry name" value="NolW-like"/>
</dbReference>
<feature type="signal peptide" evidence="8">
    <location>
        <begin position="1"/>
        <end position="23"/>
    </location>
</feature>
<dbReference type="InterPro" id="IPR011662">
    <property type="entry name" value="Secretin/TonB_short_N"/>
</dbReference>
<dbReference type="Pfam" id="PF03958">
    <property type="entry name" value="Secretin_N"/>
    <property type="match status" value="1"/>
</dbReference>
<evidence type="ECO:0000256" key="4">
    <source>
        <dbReference type="ARBA" id="ARBA00023136"/>
    </source>
</evidence>
<evidence type="ECO:0000256" key="7">
    <source>
        <dbReference type="RuleBase" id="RU004004"/>
    </source>
</evidence>
<feature type="chain" id="PRO_5046315160" evidence="8">
    <location>
        <begin position="24"/>
        <end position="403"/>
    </location>
</feature>
<keyword evidence="3 8" id="KW-0732">Signal</keyword>
<keyword evidence="11" id="KW-1185">Reference proteome</keyword>
<dbReference type="Gene3D" id="3.30.1370.120">
    <property type="match status" value="1"/>
</dbReference>
<name>A0ABU3P4A8_9FIRM</name>
<evidence type="ECO:0000313" key="11">
    <source>
        <dbReference type="Proteomes" id="UP001254848"/>
    </source>
</evidence>
<proteinExistence type="inferred from homology"/>
<reference evidence="10 11" key="1">
    <citation type="submission" date="2023-07" db="EMBL/GenBank/DDBJ databases">
        <title>The novel representative of Negativicutes class, Anaeroselena agilis gen. nov. sp. nov.</title>
        <authorList>
            <person name="Prokofeva M.I."/>
            <person name="Elcheninov A.G."/>
            <person name="Klyukina A."/>
            <person name="Kublanov I.V."/>
            <person name="Frolov E.N."/>
            <person name="Podosokorskaya O.A."/>
        </authorList>
    </citation>
    <scope>NUCLEOTIDE SEQUENCE [LARGE SCALE GENOMIC DNA]</scope>
    <source>
        <strain evidence="10 11">4137-cl</strain>
    </source>
</reference>
<protein>
    <submittedName>
        <fullName evidence="10">Secretin N-terminal domain-containing protein</fullName>
    </submittedName>
</protein>
<dbReference type="PANTHER" id="PTHR30332">
    <property type="entry name" value="PROBABLE GENERAL SECRETION PATHWAY PROTEIN D"/>
    <property type="match status" value="1"/>
</dbReference>
<dbReference type="EMBL" id="JAUOZS010000001">
    <property type="protein sequence ID" value="MDT8903884.1"/>
    <property type="molecule type" value="Genomic_DNA"/>
</dbReference>
<evidence type="ECO:0000256" key="1">
    <source>
        <dbReference type="ARBA" id="ARBA00004370"/>
    </source>
</evidence>
<dbReference type="Pfam" id="PF07660">
    <property type="entry name" value="STN"/>
    <property type="match status" value="1"/>
</dbReference>
<keyword evidence="5" id="KW-0998">Cell outer membrane</keyword>
<organism evidence="10 11">
    <name type="scientific">Anaeroselena agilis</name>
    <dbReference type="NCBI Taxonomy" id="3063788"/>
    <lineage>
        <taxon>Bacteria</taxon>
        <taxon>Bacillati</taxon>
        <taxon>Bacillota</taxon>
        <taxon>Negativicutes</taxon>
        <taxon>Acetonemataceae</taxon>
        <taxon>Anaeroselena</taxon>
    </lineage>
</organism>
<evidence type="ECO:0000313" key="10">
    <source>
        <dbReference type="EMBL" id="MDT8903884.1"/>
    </source>
</evidence>
<dbReference type="InterPro" id="IPR004845">
    <property type="entry name" value="T2SS_GspD_CS"/>
</dbReference>